<organism evidence="1 2">
    <name type="scientific">Erwinia aeris</name>
    <dbReference type="NCBI Taxonomy" id="3239803"/>
    <lineage>
        <taxon>Bacteria</taxon>
        <taxon>Pseudomonadati</taxon>
        <taxon>Pseudomonadota</taxon>
        <taxon>Gammaproteobacteria</taxon>
        <taxon>Enterobacterales</taxon>
        <taxon>Erwiniaceae</taxon>
        <taxon>Erwinia</taxon>
    </lineage>
</organism>
<accession>A0ABV4E639</accession>
<protein>
    <submittedName>
        <fullName evidence="1">Uncharacterized protein</fullName>
    </submittedName>
</protein>
<evidence type="ECO:0000313" key="1">
    <source>
        <dbReference type="EMBL" id="MEY8770315.1"/>
    </source>
</evidence>
<evidence type="ECO:0000313" key="2">
    <source>
        <dbReference type="Proteomes" id="UP001565243"/>
    </source>
</evidence>
<dbReference type="RefSeq" id="WP_369895205.1">
    <property type="nucleotide sequence ID" value="NZ_JBGFFX010000003.1"/>
</dbReference>
<comment type="caution">
    <text evidence="1">The sequence shown here is derived from an EMBL/GenBank/DDBJ whole genome shotgun (WGS) entry which is preliminary data.</text>
</comment>
<dbReference type="Proteomes" id="UP001565243">
    <property type="component" value="Unassembled WGS sequence"/>
</dbReference>
<keyword evidence="2" id="KW-1185">Reference proteome</keyword>
<dbReference type="EMBL" id="JBGFFX010000003">
    <property type="protein sequence ID" value="MEY8770315.1"/>
    <property type="molecule type" value="Genomic_DNA"/>
</dbReference>
<proteinExistence type="predicted"/>
<gene>
    <name evidence="1" type="ORF">AB6T85_07735</name>
</gene>
<sequence length="59" mass="6655">MRLFNPVTMTEVIPGLHDVKGAVELADDNWFFTDNRVPEDKNLTVNGKGEPVLEDRKDA</sequence>
<reference evidence="1 2" key="1">
    <citation type="submission" date="2024-07" db="EMBL/GenBank/DDBJ databases">
        <authorList>
            <person name="Hebao G."/>
        </authorList>
    </citation>
    <scope>NUCLEOTIDE SEQUENCE [LARGE SCALE GENOMIC DNA]</scope>
    <source>
        <strain evidence="1 2">ACCC 02193</strain>
    </source>
</reference>
<name>A0ABV4E639_9GAMM</name>